<sequence length="179" mass="19380">MPDDEVAFVREPVHGVVFHLSVNLAGRDGVLLSPSVGVEHVAAAEVQRQLFGRTGTVCQVGASMRDLVNDAETSKVSLSRWWVVLPEQVDDAVAQVVADLTAYGEPFLVGNQTLPKVIEALLERPKSQVEYGSLAVCLALLGDMPEARAMLAKFGAVRRVFAGGMTETFIHNFTERFGN</sequence>
<dbReference type="AlphaFoldDB" id="A0A1C6SK70"/>
<dbReference type="EMBL" id="FMHV01000002">
    <property type="protein sequence ID" value="SCL29775.1"/>
    <property type="molecule type" value="Genomic_DNA"/>
</dbReference>
<accession>A0A1C6SK70</accession>
<organism evidence="1 2">
    <name type="scientific">Micromonospora rhizosphaerae</name>
    <dbReference type="NCBI Taxonomy" id="568872"/>
    <lineage>
        <taxon>Bacteria</taxon>
        <taxon>Bacillati</taxon>
        <taxon>Actinomycetota</taxon>
        <taxon>Actinomycetes</taxon>
        <taxon>Micromonosporales</taxon>
        <taxon>Micromonosporaceae</taxon>
        <taxon>Micromonospora</taxon>
    </lineage>
</organism>
<protein>
    <submittedName>
        <fullName evidence="1">Uncharacterized protein</fullName>
    </submittedName>
</protein>
<evidence type="ECO:0000313" key="1">
    <source>
        <dbReference type="EMBL" id="SCL29775.1"/>
    </source>
</evidence>
<evidence type="ECO:0000313" key="2">
    <source>
        <dbReference type="Proteomes" id="UP000199413"/>
    </source>
</evidence>
<name>A0A1C6SK70_9ACTN</name>
<reference evidence="2" key="1">
    <citation type="submission" date="2016-06" db="EMBL/GenBank/DDBJ databases">
        <authorList>
            <person name="Varghese N."/>
            <person name="Submissions Spin"/>
        </authorList>
    </citation>
    <scope>NUCLEOTIDE SEQUENCE [LARGE SCALE GENOMIC DNA]</scope>
    <source>
        <strain evidence="2">DSM 45431</strain>
    </source>
</reference>
<gene>
    <name evidence="1" type="ORF">GA0070624_3948</name>
</gene>
<proteinExistence type="predicted"/>
<keyword evidence="2" id="KW-1185">Reference proteome</keyword>
<dbReference type="Proteomes" id="UP000199413">
    <property type="component" value="Unassembled WGS sequence"/>
</dbReference>